<keyword evidence="14" id="KW-1185">Reference proteome</keyword>
<keyword evidence="7 10" id="KW-0067">ATP-binding</keyword>
<evidence type="ECO:0000256" key="3">
    <source>
        <dbReference type="ARBA" id="ARBA00022527"/>
    </source>
</evidence>
<dbReference type="SMART" id="SM00220">
    <property type="entry name" value="S_TKc"/>
    <property type="match status" value="1"/>
</dbReference>
<dbReference type="PROSITE" id="PS00108">
    <property type="entry name" value="PROTEIN_KINASE_ST"/>
    <property type="match status" value="1"/>
</dbReference>
<dbReference type="InterPro" id="IPR008271">
    <property type="entry name" value="Ser/Thr_kinase_AS"/>
</dbReference>
<feature type="region of interest" description="Disordered" evidence="11">
    <location>
        <begin position="334"/>
        <end position="394"/>
    </location>
</feature>
<feature type="binding site" evidence="10">
    <location>
        <position position="33"/>
    </location>
    <ligand>
        <name>ATP</name>
        <dbReference type="ChEBI" id="CHEBI:30616"/>
    </ligand>
</feature>
<dbReference type="FunFam" id="3.30.200.20:FF:000097">
    <property type="entry name" value="Probable serine/threonine-protein kinase nek1"/>
    <property type="match status" value="1"/>
</dbReference>
<sequence length="598" mass="68819">MENFDNFEPLGKGSYSEVYKVTRKQDNKVYALKKVSISNLASKEQQNALNEVRILASIKHTNVIAFKEAFIDDKQEFLCLVLEYADGADLYQKIKEKVKQNEYFEEEQIWRVLIHVLRGLKQLHDLKIMHRDLKSANVFLTTDGIAKLGDMNVSKTTNTMVLNHTQTGTPYYASPEVWNDQVYGSKSDIWSLGCVIYEMCTLKPPFRAKNFEELYKKIAKGSYSRIPKCYSNELSGIIKVLLKVNPEMRPSCDKLLSSYLIRDKIKKYGMEESDESSVGELLKTIMFKDIGNLQNSQMPDPQYGNLEYLDNRKSGKLKSRSKSPIINFMKSKEKMNRSTNDPPSYLVRKSKNNKSPTNRCLGKDAEAHLYESPYQRISRKRNDSKTGSVATTGVSTPLIKNNYSRLRKKPTNIQTTVDEVVSKIKTSINKGNILEQSHKLQSLKKILNRKGKAHRNKSRVILNESNTTSKHNTTEVHEQTKRKHRPDSDISFPRIPGGARQKYNIDKEKLKFLKSQRDKKQDLLKLEQSRTKDNILLLNSLQLRKKANSRNYNCKTTQSKPEKFIKKSKGKSGYKMFLPKIKSGMLTDESLCQYKNGE</sequence>
<keyword evidence="4" id="KW-0808">Transferase</keyword>
<comment type="catalytic activity">
    <reaction evidence="8">
        <text>L-threonyl-[protein] + ATP = O-phospho-L-threonyl-[protein] + ADP + H(+)</text>
        <dbReference type="Rhea" id="RHEA:46608"/>
        <dbReference type="Rhea" id="RHEA-COMP:11060"/>
        <dbReference type="Rhea" id="RHEA-COMP:11605"/>
        <dbReference type="ChEBI" id="CHEBI:15378"/>
        <dbReference type="ChEBI" id="CHEBI:30013"/>
        <dbReference type="ChEBI" id="CHEBI:30616"/>
        <dbReference type="ChEBI" id="CHEBI:61977"/>
        <dbReference type="ChEBI" id="CHEBI:456216"/>
        <dbReference type="EC" id="2.7.11.1"/>
    </reaction>
</comment>
<dbReference type="InterPro" id="IPR017441">
    <property type="entry name" value="Protein_kinase_ATP_BS"/>
</dbReference>
<evidence type="ECO:0000256" key="7">
    <source>
        <dbReference type="ARBA" id="ARBA00022840"/>
    </source>
</evidence>
<dbReference type="Gene3D" id="3.30.200.20">
    <property type="entry name" value="Phosphorylase Kinase, domain 1"/>
    <property type="match status" value="1"/>
</dbReference>
<proteinExistence type="inferred from homology"/>
<accession>A0AAD1U5R8</accession>
<evidence type="ECO:0000256" key="5">
    <source>
        <dbReference type="ARBA" id="ARBA00022741"/>
    </source>
</evidence>
<evidence type="ECO:0000256" key="4">
    <source>
        <dbReference type="ARBA" id="ARBA00022679"/>
    </source>
</evidence>
<dbReference type="InterPro" id="IPR051131">
    <property type="entry name" value="NEK_Ser/Thr_kinase_NIMA"/>
</dbReference>
<dbReference type="EC" id="2.7.11.1" evidence="2"/>
<evidence type="ECO:0000256" key="1">
    <source>
        <dbReference type="ARBA" id="ARBA00010886"/>
    </source>
</evidence>
<comment type="catalytic activity">
    <reaction evidence="9">
        <text>L-seryl-[protein] + ATP = O-phospho-L-seryl-[protein] + ADP + H(+)</text>
        <dbReference type="Rhea" id="RHEA:17989"/>
        <dbReference type="Rhea" id="RHEA-COMP:9863"/>
        <dbReference type="Rhea" id="RHEA-COMP:11604"/>
        <dbReference type="ChEBI" id="CHEBI:15378"/>
        <dbReference type="ChEBI" id="CHEBI:29999"/>
        <dbReference type="ChEBI" id="CHEBI:30616"/>
        <dbReference type="ChEBI" id="CHEBI:83421"/>
        <dbReference type="ChEBI" id="CHEBI:456216"/>
        <dbReference type="EC" id="2.7.11.1"/>
    </reaction>
</comment>
<evidence type="ECO:0000313" key="13">
    <source>
        <dbReference type="EMBL" id="CAI2360684.1"/>
    </source>
</evidence>
<feature type="domain" description="Protein kinase" evidence="12">
    <location>
        <begin position="4"/>
        <end position="261"/>
    </location>
</feature>
<reference evidence="13" key="1">
    <citation type="submission" date="2023-07" db="EMBL/GenBank/DDBJ databases">
        <authorList>
            <consortium name="AG Swart"/>
            <person name="Singh M."/>
            <person name="Singh A."/>
            <person name="Seah K."/>
            <person name="Emmerich C."/>
        </authorList>
    </citation>
    <scope>NUCLEOTIDE SEQUENCE</scope>
    <source>
        <strain evidence="13">DP1</strain>
    </source>
</reference>
<evidence type="ECO:0000256" key="9">
    <source>
        <dbReference type="ARBA" id="ARBA00048679"/>
    </source>
</evidence>
<evidence type="ECO:0000313" key="14">
    <source>
        <dbReference type="Proteomes" id="UP001295684"/>
    </source>
</evidence>
<evidence type="ECO:0000256" key="11">
    <source>
        <dbReference type="SAM" id="MobiDB-lite"/>
    </source>
</evidence>
<feature type="region of interest" description="Disordered" evidence="11">
    <location>
        <begin position="466"/>
        <end position="494"/>
    </location>
</feature>
<comment type="caution">
    <text evidence="13">The sequence shown here is derived from an EMBL/GenBank/DDBJ whole genome shotgun (WGS) entry which is preliminary data.</text>
</comment>
<comment type="similarity">
    <text evidence="1">Belongs to the protein kinase superfamily. NEK Ser/Thr protein kinase family. NIMA subfamily.</text>
</comment>
<evidence type="ECO:0000259" key="12">
    <source>
        <dbReference type="PROSITE" id="PS50011"/>
    </source>
</evidence>
<gene>
    <name evidence="13" type="ORF">ECRASSUSDP1_LOCUS1988</name>
</gene>
<evidence type="ECO:0000256" key="2">
    <source>
        <dbReference type="ARBA" id="ARBA00012513"/>
    </source>
</evidence>
<dbReference type="GO" id="GO:0004674">
    <property type="term" value="F:protein serine/threonine kinase activity"/>
    <property type="evidence" value="ECO:0007669"/>
    <property type="project" value="UniProtKB-KW"/>
</dbReference>
<feature type="compositionally biased region" description="Polar residues" evidence="11">
    <location>
        <begin position="385"/>
        <end position="394"/>
    </location>
</feature>
<dbReference type="InterPro" id="IPR011009">
    <property type="entry name" value="Kinase-like_dom_sf"/>
</dbReference>
<keyword evidence="5 10" id="KW-0547">Nucleotide-binding</keyword>
<protein>
    <recommendedName>
        <fullName evidence="2">non-specific serine/threonine protein kinase</fullName>
        <ecNumber evidence="2">2.7.11.1</ecNumber>
    </recommendedName>
</protein>
<dbReference type="SUPFAM" id="SSF56112">
    <property type="entry name" value="Protein kinase-like (PK-like)"/>
    <property type="match status" value="1"/>
</dbReference>
<dbReference type="Pfam" id="PF00069">
    <property type="entry name" value="Pkinase"/>
    <property type="match status" value="1"/>
</dbReference>
<dbReference type="InterPro" id="IPR000719">
    <property type="entry name" value="Prot_kinase_dom"/>
</dbReference>
<dbReference type="PROSITE" id="PS00107">
    <property type="entry name" value="PROTEIN_KINASE_ATP"/>
    <property type="match status" value="1"/>
</dbReference>
<evidence type="ECO:0000256" key="8">
    <source>
        <dbReference type="ARBA" id="ARBA00047899"/>
    </source>
</evidence>
<keyword evidence="3" id="KW-0723">Serine/threonine-protein kinase</keyword>
<dbReference type="PANTHER" id="PTHR44899">
    <property type="entry name" value="CAMK FAMILY PROTEIN KINASE"/>
    <property type="match status" value="1"/>
</dbReference>
<evidence type="ECO:0000256" key="10">
    <source>
        <dbReference type="PROSITE-ProRule" id="PRU10141"/>
    </source>
</evidence>
<keyword evidence="6" id="KW-0418">Kinase</keyword>
<dbReference type="PROSITE" id="PS50011">
    <property type="entry name" value="PROTEIN_KINASE_DOM"/>
    <property type="match status" value="1"/>
</dbReference>
<dbReference type="PANTHER" id="PTHR44899:SF3">
    <property type="entry name" value="SERINE_THREONINE-PROTEIN KINASE NEK1"/>
    <property type="match status" value="1"/>
</dbReference>
<name>A0AAD1U5R8_EUPCR</name>
<dbReference type="Proteomes" id="UP001295684">
    <property type="component" value="Unassembled WGS sequence"/>
</dbReference>
<dbReference type="AlphaFoldDB" id="A0AAD1U5R8"/>
<evidence type="ECO:0000256" key="6">
    <source>
        <dbReference type="ARBA" id="ARBA00022777"/>
    </source>
</evidence>
<dbReference type="GO" id="GO:0005524">
    <property type="term" value="F:ATP binding"/>
    <property type="evidence" value="ECO:0007669"/>
    <property type="project" value="UniProtKB-UniRule"/>
</dbReference>
<dbReference type="EMBL" id="CAMPGE010001880">
    <property type="protein sequence ID" value="CAI2360684.1"/>
    <property type="molecule type" value="Genomic_DNA"/>
</dbReference>
<dbReference type="Gene3D" id="1.10.510.10">
    <property type="entry name" value="Transferase(Phosphotransferase) domain 1"/>
    <property type="match status" value="1"/>
</dbReference>
<organism evidence="13 14">
    <name type="scientific">Euplotes crassus</name>
    <dbReference type="NCBI Taxonomy" id="5936"/>
    <lineage>
        <taxon>Eukaryota</taxon>
        <taxon>Sar</taxon>
        <taxon>Alveolata</taxon>
        <taxon>Ciliophora</taxon>
        <taxon>Intramacronucleata</taxon>
        <taxon>Spirotrichea</taxon>
        <taxon>Hypotrichia</taxon>
        <taxon>Euplotida</taxon>
        <taxon>Euplotidae</taxon>
        <taxon>Moneuplotes</taxon>
    </lineage>
</organism>